<proteinExistence type="predicted"/>
<evidence type="ECO:0000313" key="9">
    <source>
        <dbReference type="Proteomes" id="UP001164746"/>
    </source>
</evidence>
<feature type="compositionally biased region" description="Polar residues" evidence="6">
    <location>
        <begin position="776"/>
        <end position="786"/>
    </location>
</feature>
<keyword evidence="2" id="KW-0677">Repeat</keyword>
<dbReference type="SUPFAM" id="SSF57667">
    <property type="entry name" value="beta-beta-alpha zinc fingers"/>
    <property type="match status" value="5"/>
</dbReference>
<sequence length="1016" mass="111398">MTKCCYRCGAFLDCLLSIFNLKQMPIWRENDEEEEVEDVHICGMCRAQFTIVEEFIQHKKAKCPIRLARRLKQQQVYQLPDEAPAIEGQLVQEGPPLLPSQGLQDTNLQQADVSNFPTQASTMETVYTLESQPTDHVGGDFVQSYAGVDNMMTGNSIVGASQHGVMPMVQTGIDAASCLNSTSYSVLTSSYNQSGSASQVISLNQTGFEVNSNEEQVSLPNGMVQGSNFLNPLREPAHITGVVKNLLSKEPVDSEGRKVDFEKQRKTTVYNLQEAGEGTKLTTRKLTLTVGSEKAKQKKKIRKEVREKKIHTGERPFKCEKCTKAFTRNDKLKVHMKYHNKERSFKCSLCNYSAVEKGTLKKHMQIHLDERPFSCQVCQYKCRNQTQLSIHLRTHTGDKPFHCGECEARFKVGSDLKRHQRVHTGEKPFTCVYEGCDYRCAIKSNLKSHYQTYHPEDKVHMQKCSMCDFSTPSKKEYREHIKTHTVNEGLTCSHCSYQCSNKSALRNHVKLHSGEKFSCTFCKYTSSQRGNVTTHMKRKHSAVANSSGAKLPLHRKSSNRPLKKKIAEEAETETEANRKENVKTKGIKSFECDLCPAAFVREDSLRCHIKQHKDSLSTAYAVLKLQQPVINVSKTIEMSVSENGTSKGSIIMKDSVRSETISIEDMPTCSSSSIEVDPMVFSRSIPSSSMNGENNSAPVIESPALLGQGQISVTLPGQSSLVPGQVGMTSPVSASLLQGQVSLGINDILIAAGMSGLNSYNSSPPLGKDIQISTGTSEQLQLPQGVSTNSPKASSPSSNPITNSVILGRSPQEVPSVPIMQNISLPYIKLPNGQVLILTSPANISPQTSSATDTTTGGDASITSTGTSDIQTQLLVQSPEVSQEQIIQCAADSTTSTSTAHHQQSQTQCFSLQTQENSSQQQGAIPIQIILPSDYNSQQTLPLVSQLLNSVINRNAGEEGNQPQGFQATSPSSGSQPVQSFVLQIPAQAGTIKDGSGNMTESQSFVLQIPTSNYNP</sequence>
<feature type="region of interest" description="Disordered" evidence="6">
    <location>
        <begin position="956"/>
        <end position="977"/>
    </location>
</feature>
<feature type="domain" description="C2H2-type" evidence="7">
    <location>
        <begin position="345"/>
        <end position="372"/>
    </location>
</feature>
<feature type="domain" description="C2H2-type" evidence="7">
    <location>
        <begin position="401"/>
        <end position="428"/>
    </location>
</feature>
<accession>A0ABY7EVA0</accession>
<gene>
    <name evidence="8" type="ORF">MAR_027059</name>
</gene>
<evidence type="ECO:0000256" key="2">
    <source>
        <dbReference type="ARBA" id="ARBA00022737"/>
    </source>
</evidence>
<evidence type="ECO:0000256" key="5">
    <source>
        <dbReference type="PROSITE-ProRule" id="PRU00042"/>
    </source>
</evidence>
<evidence type="ECO:0000313" key="8">
    <source>
        <dbReference type="EMBL" id="WAR12879.1"/>
    </source>
</evidence>
<feature type="region of interest" description="Disordered" evidence="6">
    <location>
        <begin position="776"/>
        <end position="803"/>
    </location>
</feature>
<feature type="domain" description="C2H2-type" evidence="7">
    <location>
        <begin position="490"/>
        <end position="517"/>
    </location>
</feature>
<dbReference type="PANTHER" id="PTHR24403">
    <property type="entry name" value="ZINC FINGER PROTEIN"/>
    <property type="match status" value="1"/>
</dbReference>
<dbReference type="InterPro" id="IPR050688">
    <property type="entry name" value="Zinc_finger/UBP_domain"/>
</dbReference>
<keyword evidence="4" id="KW-0862">Zinc</keyword>
<feature type="compositionally biased region" description="Low complexity" evidence="6">
    <location>
        <begin position="787"/>
        <end position="800"/>
    </location>
</feature>
<dbReference type="EMBL" id="CP111019">
    <property type="protein sequence ID" value="WAR12879.1"/>
    <property type="molecule type" value="Genomic_DNA"/>
</dbReference>
<dbReference type="Pfam" id="PF00096">
    <property type="entry name" value="zf-C2H2"/>
    <property type="match status" value="2"/>
</dbReference>
<feature type="domain" description="C2H2-type" evidence="7">
    <location>
        <begin position="590"/>
        <end position="617"/>
    </location>
</feature>
<feature type="domain" description="C2H2-type" evidence="7">
    <location>
        <begin position="317"/>
        <end position="344"/>
    </location>
</feature>
<evidence type="ECO:0000256" key="4">
    <source>
        <dbReference type="ARBA" id="ARBA00022833"/>
    </source>
</evidence>
<protein>
    <submittedName>
        <fullName evidence="8">ZFP64-like protein</fullName>
    </submittedName>
</protein>
<dbReference type="PANTHER" id="PTHR24403:SF43">
    <property type="entry name" value="ZINC FINGER PROTEIN 64"/>
    <property type="match status" value="1"/>
</dbReference>
<keyword evidence="9" id="KW-1185">Reference proteome</keyword>
<feature type="compositionally biased region" description="Polar residues" evidence="6">
    <location>
        <begin position="961"/>
        <end position="977"/>
    </location>
</feature>
<evidence type="ECO:0000256" key="3">
    <source>
        <dbReference type="ARBA" id="ARBA00022771"/>
    </source>
</evidence>
<dbReference type="Gene3D" id="3.30.160.60">
    <property type="entry name" value="Classic Zinc Finger"/>
    <property type="match status" value="7"/>
</dbReference>
<organism evidence="8 9">
    <name type="scientific">Mya arenaria</name>
    <name type="common">Soft-shell clam</name>
    <dbReference type="NCBI Taxonomy" id="6604"/>
    <lineage>
        <taxon>Eukaryota</taxon>
        <taxon>Metazoa</taxon>
        <taxon>Spiralia</taxon>
        <taxon>Lophotrochozoa</taxon>
        <taxon>Mollusca</taxon>
        <taxon>Bivalvia</taxon>
        <taxon>Autobranchia</taxon>
        <taxon>Heteroconchia</taxon>
        <taxon>Euheterodonta</taxon>
        <taxon>Imparidentia</taxon>
        <taxon>Neoheterodontei</taxon>
        <taxon>Myida</taxon>
        <taxon>Myoidea</taxon>
        <taxon>Myidae</taxon>
        <taxon>Mya</taxon>
    </lineage>
</organism>
<dbReference type="PROSITE" id="PS50157">
    <property type="entry name" value="ZINC_FINGER_C2H2_2"/>
    <property type="match status" value="6"/>
</dbReference>
<name>A0ABY7EVA0_MYAAR</name>
<evidence type="ECO:0000259" key="7">
    <source>
        <dbReference type="PROSITE" id="PS50157"/>
    </source>
</evidence>
<keyword evidence="1" id="KW-0479">Metal-binding</keyword>
<dbReference type="SMART" id="SM00355">
    <property type="entry name" value="ZnF_C2H2"/>
    <property type="match status" value="10"/>
</dbReference>
<reference evidence="8" key="1">
    <citation type="submission" date="2022-11" db="EMBL/GenBank/DDBJ databases">
        <title>Centuries of genome instability and evolution in soft-shell clam transmissible cancer (bioRxiv).</title>
        <authorList>
            <person name="Hart S.F.M."/>
            <person name="Yonemitsu M.A."/>
            <person name="Giersch R.M."/>
            <person name="Beal B.F."/>
            <person name="Arriagada G."/>
            <person name="Davis B.W."/>
            <person name="Ostrander E.A."/>
            <person name="Goff S.P."/>
            <person name="Metzger M.J."/>
        </authorList>
    </citation>
    <scope>NUCLEOTIDE SEQUENCE</scope>
    <source>
        <strain evidence="8">MELC-2E11</strain>
        <tissue evidence="8">Siphon/mantle</tissue>
    </source>
</reference>
<dbReference type="Proteomes" id="UP001164746">
    <property type="component" value="Chromosome 8"/>
</dbReference>
<feature type="domain" description="C2H2-type" evidence="7">
    <location>
        <begin position="373"/>
        <end position="400"/>
    </location>
</feature>
<dbReference type="InterPro" id="IPR036236">
    <property type="entry name" value="Znf_C2H2_sf"/>
</dbReference>
<dbReference type="PROSITE" id="PS00028">
    <property type="entry name" value="ZINC_FINGER_C2H2_1"/>
    <property type="match status" value="6"/>
</dbReference>
<evidence type="ECO:0000256" key="6">
    <source>
        <dbReference type="SAM" id="MobiDB-lite"/>
    </source>
</evidence>
<evidence type="ECO:0000256" key="1">
    <source>
        <dbReference type="ARBA" id="ARBA00022723"/>
    </source>
</evidence>
<dbReference type="InterPro" id="IPR013087">
    <property type="entry name" value="Znf_C2H2_type"/>
</dbReference>
<keyword evidence="3 5" id="KW-0863">Zinc-finger</keyword>
<feature type="compositionally biased region" description="Basic residues" evidence="6">
    <location>
        <begin position="552"/>
        <end position="564"/>
    </location>
</feature>
<feature type="region of interest" description="Disordered" evidence="6">
    <location>
        <begin position="544"/>
        <end position="578"/>
    </location>
</feature>